<keyword evidence="2" id="KW-0238">DNA-binding</keyword>
<dbReference type="PANTHER" id="PTHR24567:SF26">
    <property type="entry name" value="REGULATORY PROTEIN YEIL"/>
    <property type="match status" value="1"/>
</dbReference>
<dbReference type="InterPro" id="IPR000595">
    <property type="entry name" value="cNMP-bd_dom"/>
</dbReference>
<evidence type="ECO:0000259" key="4">
    <source>
        <dbReference type="PROSITE" id="PS50042"/>
    </source>
</evidence>
<dbReference type="STRING" id="702745.SAMN05421818_12032"/>
<dbReference type="PANTHER" id="PTHR24567">
    <property type="entry name" value="CRP FAMILY TRANSCRIPTIONAL REGULATORY PROTEIN"/>
    <property type="match status" value="1"/>
</dbReference>
<dbReference type="Proteomes" id="UP000243588">
    <property type="component" value="Unassembled WGS sequence"/>
</dbReference>
<evidence type="ECO:0000313" key="6">
    <source>
        <dbReference type="EMBL" id="SDH86923.1"/>
    </source>
</evidence>
<dbReference type="SMART" id="SM00419">
    <property type="entry name" value="HTH_CRP"/>
    <property type="match status" value="1"/>
</dbReference>
<keyword evidence="3" id="KW-0804">Transcription</keyword>
<sequence>MEHIIKTKYRYIFEEELLEEIIKVSTIKDFKEGERLMEIGEYIKKIPLLLAGAIKIIREDQKEGEIVLYYIEQGDTCAMTLTCCLGETKSQVRSIAERDGSVILVPVSKMDEWLVKYKSWRNFVLNSYNNRMNELLSAVDSLAFMNMEERLCKLLQDKAKVYNSRFINNTHQELAEELNTSRVVISRILKTLENKGIIQLNRKYIELLKSQ</sequence>
<dbReference type="SUPFAM" id="SSF51206">
    <property type="entry name" value="cAMP-binding domain-like"/>
    <property type="match status" value="1"/>
</dbReference>
<keyword evidence="7" id="KW-1185">Reference proteome</keyword>
<organism evidence="6 7">
    <name type="scientific">Myroides phaeus</name>
    <dbReference type="NCBI Taxonomy" id="702745"/>
    <lineage>
        <taxon>Bacteria</taxon>
        <taxon>Pseudomonadati</taxon>
        <taxon>Bacteroidota</taxon>
        <taxon>Flavobacteriia</taxon>
        <taxon>Flavobacteriales</taxon>
        <taxon>Flavobacteriaceae</taxon>
        <taxon>Myroides</taxon>
    </lineage>
</organism>
<name>A0A1G8FXS2_9FLAO</name>
<dbReference type="GO" id="GO:0003700">
    <property type="term" value="F:DNA-binding transcription factor activity"/>
    <property type="evidence" value="ECO:0007669"/>
    <property type="project" value="TreeGrafter"/>
</dbReference>
<gene>
    <name evidence="6" type="ORF">SAMN05421818_12032</name>
</gene>
<dbReference type="EMBL" id="FNDQ01000020">
    <property type="protein sequence ID" value="SDH86923.1"/>
    <property type="molecule type" value="Genomic_DNA"/>
</dbReference>
<feature type="domain" description="Cyclic nucleotide-binding" evidence="4">
    <location>
        <begin position="13"/>
        <end position="76"/>
    </location>
</feature>
<evidence type="ECO:0000259" key="5">
    <source>
        <dbReference type="PROSITE" id="PS51063"/>
    </source>
</evidence>
<proteinExistence type="predicted"/>
<evidence type="ECO:0000256" key="2">
    <source>
        <dbReference type="ARBA" id="ARBA00023125"/>
    </source>
</evidence>
<dbReference type="GO" id="GO:0003677">
    <property type="term" value="F:DNA binding"/>
    <property type="evidence" value="ECO:0007669"/>
    <property type="project" value="UniProtKB-KW"/>
</dbReference>
<keyword evidence="1" id="KW-0805">Transcription regulation</keyword>
<dbReference type="AlphaFoldDB" id="A0A1G8FXS2"/>
<feature type="domain" description="HTH crp-type" evidence="5">
    <location>
        <begin position="145"/>
        <end position="211"/>
    </location>
</feature>
<dbReference type="InterPro" id="IPR050397">
    <property type="entry name" value="Env_Response_Regulators"/>
</dbReference>
<dbReference type="InterPro" id="IPR014710">
    <property type="entry name" value="RmlC-like_jellyroll"/>
</dbReference>
<dbReference type="PROSITE" id="PS51063">
    <property type="entry name" value="HTH_CRP_2"/>
    <property type="match status" value="1"/>
</dbReference>
<dbReference type="RefSeq" id="WP_090409893.1">
    <property type="nucleotide sequence ID" value="NZ_FNDQ01000020.1"/>
</dbReference>
<dbReference type="PROSITE" id="PS50042">
    <property type="entry name" value="CNMP_BINDING_3"/>
    <property type="match status" value="1"/>
</dbReference>
<dbReference type="InterPro" id="IPR036388">
    <property type="entry name" value="WH-like_DNA-bd_sf"/>
</dbReference>
<accession>A0A1G8FXS2</accession>
<dbReference type="Gene3D" id="2.60.120.10">
    <property type="entry name" value="Jelly Rolls"/>
    <property type="match status" value="1"/>
</dbReference>
<evidence type="ECO:0000313" key="7">
    <source>
        <dbReference type="Proteomes" id="UP000243588"/>
    </source>
</evidence>
<dbReference type="Gene3D" id="1.10.10.10">
    <property type="entry name" value="Winged helix-like DNA-binding domain superfamily/Winged helix DNA-binding domain"/>
    <property type="match status" value="1"/>
</dbReference>
<dbReference type="InterPro" id="IPR012318">
    <property type="entry name" value="HTH_CRP"/>
</dbReference>
<evidence type="ECO:0000256" key="3">
    <source>
        <dbReference type="ARBA" id="ARBA00023163"/>
    </source>
</evidence>
<evidence type="ECO:0000256" key="1">
    <source>
        <dbReference type="ARBA" id="ARBA00023015"/>
    </source>
</evidence>
<dbReference type="InterPro" id="IPR036390">
    <property type="entry name" value="WH_DNA-bd_sf"/>
</dbReference>
<dbReference type="Pfam" id="PF13545">
    <property type="entry name" value="HTH_Crp_2"/>
    <property type="match status" value="1"/>
</dbReference>
<protein>
    <submittedName>
        <fullName evidence="6">CRP/FNR family transcriptional regulator, anaerobic regulatory protein</fullName>
    </submittedName>
</protein>
<reference evidence="7" key="1">
    <citation type="submission" date="2016-10" db="EMBL/GenBank/DDBJ databases">
        <authorList>
            <person name="Varghese N."/>
            <person name="Submissions S."/>
        </authorList>
    </citation>
    <scope>NUCLEOTIDE SEQUENCE [LARGE SCALE GENOMIC DNA]</scope>
    <source>
        <strain evidence="7">DSM 23313</strain>
    </source>
</reference>
<dbReference type="InterPro" id="IPR018490">
    <property type="entry name" value="cNMP-bd_dom_sf"/>
</dbReference>
<dbReference type="SUPFAM" id="SSF46785">
    <property type="entry name" value="Winged helix' DNA-binding domain"/>
    <property type="match status" value="1"/>
</dbReference>
<dbReference type="GO" id="GO:0005829">
    <property type="term" value="C:cytosol"/>
    <property type="evidence" value="ECO:0007669"/>
    <property type="project" value="TreeGrafter"/>
</dbReference>